<dbReference type="EMBL" id="JAUSWH010000003">
    <property type="protein sequence ID" value="MDQ0455159.1"/>
    <property type="molecule type" value="Genomic_DNA"/>
</dbReference>
<comment type="caution">
    <text evidence="1">The sequence shown here is derived from an EMBL/GenBank/DDBJ whole genome shotgun (WGS) entry which is preliminary data.</text>
</comment>
<reference evidence="1 2" key="1">
    <citation type="submission" date="2023-07" db="EMBL/GenBank/DDBJ databases">
        <title>Genomic Encyclopedia of Type Strains, Phase IV (KMG-IV): sequencing the most valuable type-strain genomes for metagenomic binning, comparative biology and taxonomic classification.</title>
        <authorList>
            <person name="Goeker M."/>
        </authorList>
    </citation>
    <scope>NUCLEOTIDE SEQUENCE [LARGE SCALE GENOMIC DNA]</scope>
    <source>
        <strain evidence="1 2">DSM 100301</strain>
    </source>
</reference>
<dbReference type="Proteomes" id="UP001235269">
    <property type="component" value="Unassembled WGS sequence"/>
</dbReference>
<accession>A0ABU0IAA5</accession>
<organism evidence="1 2">
    <name type="scientific">Rhizobium paknamense</name>
    <dbReference type="NCBI Taxonomy" id="1206817"/>
    <lineage>
        <taxon>Bacteria</taxon>
        <taxon>Pseudomonadati</taxon>
        <taxon>Pseudomonadota</taxon>
        <taxon>Alphaproteobacteria</taxon>
        <taxon>Hyphomicrobiales</taxon>
        <taxon>Rhizobiaceae</taxon>
        <taxon>Rhizobium/Agrobacterium group</taxon>
        <taxon>Rhizobium</taxon>
    </lineage>
</organism>
<proteinExistence type="predicted"/>
<keyword evidence="2" id="KW-1185">Reference proteome</keyword>
<gene>
    <name evidence="1" type="ORF">QO005_001489</name>
</gene>
<name>A0ABU0IAA5_9HYPH</name>
<evidence type="ECO:0000313" key="1">
    <source>
        <dbReference type="EMBL" id="MDQ0455159.1"/>
    </source>
</evidence>
<dbReference type="RefSeq" id="WP_307157345.1">
    <property type="nucleotide sequence ID" value="NZ_JAUSWH010000003.1"/>
</dbReference>
<protein>
    <submittedName>
        <fullName evidence="1">Uncharacterized protein</fullName>
    </submittedName>
</protein>
<evidence type="ECO:0000313" key="2">
    <source>
        <dbReference type="Proteomes" id="UP001235269"/>
    </source>
</evidence>
<sequence>MITETTTTQAPAATDARERLLNLISGQLESVYAMREERINWFKEAAYLLRQVELWAVQHEPEGHLIFRDPADAITMDSI</sequence>